<evidence type="ECO:0000259" key="1">
    <source>
        <dbReference type="PROSITE" id="PS50983"/>
    </source>
</evidence>
<reference evidence="2 3" key="1">
    <citation type="submission" date="2022-10" db="EMBL/GenBank/DDBJ databases">
        <title>Paenibacillus description and whole genome data of maize root bacterial community.</title>
        <authorList>
            <person name="Marton D."/>
            <person name="Farkas M."/>
            <person name="Cserhati M."/>
        </authorList>
    </citation>
    <scope>NUCLEOTIDE SEQUENCE [LARGE SCALE GENOMIC DNA]</scope>
    <source>
        <strain evidence="2 3">P96</strain>
    </source>
</reference>
<organism evidence="2 3">
    <name type="scientific">Paenibacillus zeirhizosphaerae</name>
    <dbReference type="NCBI Taxonomy" id="2987519"/>
    <lineage>
        <taxon>Bacteria</taxon>
        <taxon>Bacillati</taxon>
        <taxon>Bacillota</taxon>
        <taxon>Bacilli</taxon>
        <taxon>Bacillales</taxon>
        <taxon>Paenibacillaceae</taxon>
        <taxon>Paenibacillus</taxon>
    </lineage>
</organism>
<dbReference type="Proteomes" id="UP001241848">
    <property type="component" value="Unassembled WGS sequence"/>
</dbReference>
<gene>
    <name evidence="2" type="ORF">OIN60_07915</name>
</gene>
<proteinExistence type="predicted"/>
<dbReference type="EMBL" id="JAPCKK010000014">
    <property type="protein sequence ID" value="MDP4096695.1"/>
    <property type="molecule type" value="Genomic_DNA"/>
</dbReference>
<feature type="domain" description="Fe/B12 periplasmic-binding" evidence="1">
    <location>
        <begin position="1"/>
        <end position="42"/>
    </location>
</feature>
<sequence>MATAPGTALPEGAESAENVGEIQAVSLEKIIALKPDLVIDPK</sequence>
<accession>A0ABT9FQ01</accession>
<dbReference type="InterPro" id="IPR002491">
    <property type="entry name" value="ABC_transptr_periplasmic_BD"/>
</dbReference>
<comment type="caution">
    <text evidence="2">The sequence shown here is derived from an EMBL/GenBank/DDBJ whole genome shotgun (WGS) entry which is preliminary data.</text>
</comment>
<dbReference type="PROSITE" id="PS50983">
    <property type="entry name" value="FE_B12_PBP"/>
    <property type="match status" value="1"/>
</dbReference>
<protein>
    <recommendedName>
        <fullName evidence="1">Fe/B12 periplasmic-binding domain-containing protein</fullName>
    </recommendedName>
</protein>
<evidence type="ECO:0000313" key="3">
    <source>
        <dbReference type="Proteomes" id="UP001241848"/>
    </source>
</evidence>
<evidence type="ECO:0000313" key="2">
    <source>
        <dbReference type="EMBL" id="MDP4096695.1"/>
    </source>
</evidence>
<name>A0ABT9FQ01_9BACL</name>
<dbReference type="SUPFAM" id="SSF53807">
    <property type="entry name" value="Helical backbone' metal receptor"/>
    <property type="match status" value="1"/>
</dbReference>
<dbReference type="Gene3D" id="3.40.50.1980">
    <property type="entry name" value="Nitrogenase molybdenum iron protein domain"/>
    <property type="match status" value="1"/>
</dbReference>
<keyword evidence="3" id="KW-1185">Reference proteome</keyword>